<evidence type="ECO:0000313" key="1">
    <source>
        <dbReference type="EMBL" id="PRP73372.1"/>
    </source>
</evidence>
<accession>A0A2P6MNV8</accession>
<name>A0A2P6MNV8_9EUKA</name>
<protein>
    <submittedName>
        <fullName evidence="1">Uncharacterized protein</fullName>
    </submittedName>
</protein>
<dbReference type="Proteomes" id="UP000241769">
    <property type="component" value="Unassembled WGS sequence"/>
</dbReference>
<comment type="caution">
    <text evidence="1">The sequence shown here is derived from an EMBL/GenBank/DDBJ whole genome shotgun (WGS) entry which is preliminary data.</text>
</comment>
<sequence length="224" mass="24953">LFGACRGDTAMKNIKNKRLGLTVKGTNISKLMLPVDLFETNPEKRILKTKIFEKQPWHPGTLAERIWRQEMNVLRPVLGPEGLLGGGGVELKSRCMTVSSGCLNLLWQSALIVISWQKQGKREFIVLCEEMFISTKDLQDKITPLLFAPWSLISTEHNTQTHKYLKLGMSEKVGGHSLPNRTQTSDGKYKASSGSWVTTGSGYSVSPRVTKQNTGDKHLVQGEL</sequence>
<proteinExistence type="predicted"/>
<dbReference type="InParanoid" id="A0A2P6MNV8"/>
<evidence type="ECO:0000313" key="2">
    <source>
        <dbReference type="Proteomes" id="UP000241769"/>
    </source>
</evidence>
<gene>
    <name evidence="1" type="ORF">PROFUN_16831</name>
</gene>
<dbReference type="EMBL" id="MDYQ01000614">
    <property type="protein sequence ID" value="PRP73372.1"/>
    <property type="molecule type" value="Genomic_DNA"/>
</dbReference>
<keyword evidence="2" id="KW-1185">Reference proteome</keyword>
<dbReference type="AlphaFoldDB" id="A0A2P6MNV8"/>
<feature type="non-terminal residue" evidence="1">
    <location>
        <position position="1"/>
    </location>
</feature>
<reference evidence="1 2" key="1">
    <citation type="journal article" date="2018" name="Genome Biol. Evol.">
        <title>Multiple Roots of Fruiting Body Formation in Amoebozoa.</title>
        <authorList>
            <person name="Hillmann F."/>
            <person name="Forbes G."/>
            <person name="Novohradska S."/>
            <person name="Ferling I."/>
            <person name="Riege K."/>
            <person name="Groth M."/>
            <person name="Westermann M."/>
            <person name="Marz M."/>
            <person name="Spaller T."/>
            <person name="Winckler T."/>
            <person name="Schaap P."/>
            <person name="Glockner G."/>
        </authorList>
    </citation>
    <scope>NUCLEOTIDE SEQUENCE [LARGE SCALE GENOMIC DNA]</scope>
    <source>
        <strain evidence="1 2">Jena</strain>
    </source>
</reference>
<organism evidence="1 2">
    <name type="scientific">Planoprotostelium fungivorum</name>
    <dbReference type="NCBI Taxonomy" id="1890364"/>
    <lineage>
        <taxon>Eukaryota</taxon>
        <taxon>Amoebozoa</taxon>
        <taxon>Evosea</taxon>
        <taxon>Variosea</taxon>
        <taxon>Cavosteliida</taxon>
        <taxon>Cavosteliaceae</taxon>
        <taxon>Planoprotostelium</taxon>
    </lineage>
</organism>